<feature type="compositionally biased region" description="Pro residues" evidence="1">
    <location>
        <begin position="626"/>
        <end position="670"/>
    </location>
</feature>
<reference evidence="2 3" key="1">
    <citation type="submission" date="2019-03" db="EMBL/GenBank/DDBJ databases">
        <title>The genome sequence of a newly discovered highly antifungal drug resistant Aspergillus species, Aspergillus tanneri NIH 1004.</title>
        <authorList>
            <person name="Mounaud S."/>
            <person name="Singh I."/>
            <person name="Joardar V."/>
            <person name="Pakala S."/>
            <person name="Pakala S."/>
            <person name="Venepally P."/>
            <person name="Hoover J."/>
            <person name="Nierman W."/>
            <person name="Chung J."/>
            <person name="Losada L."/>
        </authorList>
    </citation>
    <scope>NUCLEOTIDE SEQUENCE [LARGE SCALE GENOMIC DNA]</scope>
    <source>
        <strain evidence="2 3">NIH1004</strain>
    </source>
</reference>
<dbReference type="EMBL" id="SOSA01000948">
    <property type="protein sequence ID" value="THC88064.1"/>
    <property type="molecule type" value="Genomic_DNA"/>
</dbReference>
<proteinExistence type="predicted"/>
<protein>
    <submittedName>
        <fullName evidence="2">Uncharacterized protein</fullName>
    </submittedName>
</protein>
<sequence length="722" mass="82186">MGCYVAEITPAIFPSRKGSHYIYVRGSEEEPSIPVHTEQVDQAIQQITEAWEVMKIQTGATGAGEIHDANPWLRMTGWTQYLQEFTTPSDYDALYAMVAPPLPDADGPVEQGVQRIWKAMEGVVRKSQWTVQHTGQAIRIEAVRSEKGQTPYRPLQVYMDADSVAKHVQPWQQILAFIARTQAPHPEKRPPYGMTPRQRKKWRQLWQMASQISSPNSIDEADSTDERDPERAQWMMSDIERACLECCIKLMNQTYHAQEYESVLICAMAVLGRGEFGWQDAESYPPILSRVIKIARFMIVQKALWLDPDVMQIIETWQKPQNCAEWTLRSAAAVDNIETNSVYGSEVEGPPSSPPTSPMRSGDPQSRINISQRDPSRKTFQEQVTWMVSQLMVRGTHIPMETLQDWRTYGLKIYYNTTAPGHVTWMQPDRLLYKHLQFTMGDFRGFVHGLTTATRRILCDELIFGQTPVIPWHALYDDPTQSAVGWSFLRDQRTSWPVDGPQWIMERIRTEPDMQYLQRVARFKEKLAVLVHVVGGQPGRAPELLSLQHVNTETNQRRNVFIKDGMVTLVSAYHKGFYASNDVKVVSRYIPREVGELIIWYLWLVLPFAQQLEVWYQRRLDESSIPPPVSTAPSIPPPASTAPSVPPPVSTAPSGPPPASTAPSGPPPASTSPSIWGPDPGTQRAWTSERFREVLKRETKMRLHYAVNIQAYREIAIGISWW</sequence>
<feature type="region of interest" description="Disordered" evidence="1">
    <location>
        <begin position="342"/>
        <end position="377"/>
    </location>
</feature>
<dbReference type="VEuPathDB" id="FungiDB:EYZ11_012489"/>
<organism evidence="2 3">
    <name type="scientific">Aspergillus tanneri</name>
    <dbReference type="NCBI Taxonomy" id="1220188"/>
    <lineage>
        <taxon>Eukaryota</taxon>
        <taxon>Fungi</taxon>
        <taxon>Dikarya</taxon>
        <taxon>Ascomycota</taxon>
        <taxon>Pezizomycotina</taxon>
        <taxon>Eurotiomycetes</taxon>
        <taxon>Eurotiomycetidae</taxon>
        <taxon>Eurotiales</taxon>
        <taxon>Aspergillaceae</taxon>
        <taxon>Aspergillus</taxon>
        <taxon>Aspergillus subgen. Circumdati</taxon>
    </lineage>
</organism>
<feature type="compositionally biased region" description="Polar residues" evidence="1">
    <location>
        <begin position="363"/>
        <end position="373"/>
    </location>
</feature>
<dbReference type="STRING" id="1220188.A0A4V3UMP2"/>
<name>A0A4V3UMP2_9EURO</name>
<evidence type="ECO:0000313" key="2">
    <source>
        <dbReference type="EMBL" id="THC88064.1"/>
    </source>
</evidence>
<keyword evidence="3" id="KW-1185">Reference proteome</keyword>
<comment type="caution">
    <text evidence="2">The sequence shown here is derived from an EMBL/GenBank/DDBJ whole genome shotgun (WGS) entry which is preliminary data.</text>
</comment>
<evidence type="ECO:0000256" key="1">
    <source>
        <dbReference type="SAM" id="MobiDB-lite"/>
    </source>
</evidence>
<feature type="region of interest" description="Disordered" evidence="1">
    <location>
        <begin position="626"/>
        <end position="684"/>
    </location>
</feature>
<evidence type="ECO:0000313" key="3">
    <source>
        <dbReference type="Proteomes" id="UP000308092"/>
    </source>
</evidence>
<dbReference type="Proteomes" id="UP000308092">
    <property type="component" value="Unassembled WGS sequence"/>
</dbReference>
<gene>
    <name evidence="2" type="ORF">EYZ11_012489</name>
</gene>
<accession>A0A4V3UMP2</accession>
<dbReference type="AlphaFoldDB" id="A0A4V3UMP2"/>